<evidence type="ECO:0000313" key="4">
    <source>
        <dbReference type="EMBL" id="MCM0618903.1"/>
    </source>
</evidence>
<keyword evidence="2" id="KW-0732">Signal</keyword>
<sequence length="262" mass="27592">MTDLPVLMYHSVGGHVPAALRELCVPPGLLAEQLAALRGAGYALTGLTHALALRDQGVAAAAVTVDDGYTDYVEHALPVLRGVGAASTLYVPTRELGGAPGWLADAGDLRLLGMPEVARLGAEPDVEIGSHAAVHVPLDAQPAARTAREVAESRRVLQDATGQEVRSLAYPHGYHDGRVRMGVHAAGYESACAIGHRVSPAGEDPLAVSRLLVGPDDKPEGLLARVRDAGTPGLSARFKQVARPPWRWTRRAVHSATGRYLT</sequence>
<proteinExistence type="predicted"/>
<dbReference type="CDD" id="cd10918">
    <property type="entry name" value="CE4_NodB_like_5s_6s"/>
    <property type="match status" value="1"/>
</dbReference>
<dbReference type="PANTHER" id="PTHR34216">
    <property type="match status" value="1"/>
</dbReference>
<comment type="subcellular location">
    <subcellularLocation>
        <location evidence="1">Secreted</location>
    </subcellularLocation>
</comment>
<dbReference type="InterPro" id="IPR002509">
    <property type="entry name" value="NODB_dom"/>
</dbReference>
<evidence type="ECO:0000256" key="1">
    <source>
        <dbReference type="ARBA" id="ARBA00004613"/>
    </source>
</evidence>
<dbReference type="InterPro" id="IPR051398">
    <property type="entry name" value="Polysacch_Deacetylase"/>
</dbReference>
<organism evidence="4 5">
    <name type="scientific">Nocardioides bruguierae</name>
    <dbReference type="NCBI Taxonomy" id="2945102"/>
    <lineage>
        <taxon>Bacteria</taxon>
        <taxon>Bacillati</taxon>
        <taxon>Actinomycetota</taxon>
        <taxon>Actinomycetes</taxon>
        <taxon>Propionibacteriales</taxon>
        <taxon>Nocardioidaceae</taxon>
        <taxon>Nocardioides</taxon>
    </lineage>
</organism>
<dbReference type="Gene3D" id="3.20.20.370">
    <property type="entry name" value="Glycoside hydrolase/deacetylase"/>
    <property type="match status" value="1"/>
</dbReference>
<dbReference type="InterPro" id="IPR011330">
    <property type="entry name" value="Glyco_hydro/deAcase_b/a-brl"/>
</dbReference>
<dbReference type="PANTHER" id="PTHR34216:SF3">
    <property type="entry name" value="POLY-BETA-1,6-N-ACETYL-D-GLUCOSAMINE N-DEACETYLASE"/>
    <property type="match status" value="1"/>
</dbReference>
<accession>A0A9X2D470</accession>
<dbReference type="AlphaFoldDB" id="A0A9X2D470"/>
<evidence type="ECO:0000256" key="2">
    <source>
        <dbReference type="ARBA" id="ARBA00022729"/>
    </source>
</evidence>
<protein>
    <submittedName>
        <fullName evidence="4">Polysaccharide deacetylase family protein</fullName>
    </submittedName>
</protein>
<dbReference type="GO" id="GO:0005975">
    <property type="term" value="P:carbohydrate metabolic process"/>
    <property type="evidence" value="ECO:0007669"/>
    <property type="project" value="InterPro"/>
</dbReference>
<evidence type="ECO:0000313" key="5">
    <source>
        <dbReference type="Proteomes" id="UP001139485"/>
    </source>
</evidence>
<comment type="caution">
    <text evidence="4">The sequence shown here is derived from an EMBL/GenBank/DDBJ whole genome shotgun (WGS) entry which is preliminary data.</text>
</comment>
<feature type="domain" description="NodB homology" evidence="3">
    <location>
        <begin position="59"/>
        <end position="262"/>
    </location>
</feature>
<reference evidence="4" key="1">
    <citation type="submission" date="2022-05" db="EMBL/GenBank/DDBJ databases">
        <authorList>
            <person name="Tuo L."/>
        </authorList>
    </citation>
    <scope>NUCLEOTIDE SEQUENCE</scope>
    <source>
        <strain evidence="4">BSK12Z-4</strain>
    </source>
</reference>
<dbReference type="GO" id="GO:0005576">
    <property type="term" value="C:extracellular region"/>
    <property type="evidence" value="ECO:0007669"/>
    <property type="project" value="UniProtKB-SubCell"/>
</dbReference>
<dbReference type="SUPFAM" id="SSF88713">
    <property type="entry name" value="Glycoside hydrolase/deacetylase"/>
    <property type="match status" value="1"/>
</dbReference>
<keyword evidence="5" id="KW-1185">Reference proteome</keyword>
<dbReference type="Pfam" id="PF01522">
    <property type="entry name" value="Polysacc_deac_1"/>
    <property type="match status" value="1"/>
</dbReference>
<dbReference type="PROSITE" id="PS51677">
    <property type="entry name" value="NODB"/>
    <property type="match status" value="1"/>
</dbReference>
<dbReference type="RefSeq" id="WP_250825847.1">
    <property type="nucleotide sequence ID" value="NZ_JAMOIL010000001.1"/>
</dbReference>
<dbReference type="EMBL" id="JAMOIL010000001">
    <property type="protein sequence ID" value="MCM0618903.1"/>
    <property type="molecule type" value="Genomic_DNA"/>
</dbReference>
<evidence type="ECO:0000259" key="3">
    <source>
        <dbReference type="PROSITE" id="PS51677"/>
    </source>
</evidence>
<gene>
    <name evidence="4" type="ORF">M8330_01175</name>
</gene>
<dbReference type="GO" id="GO:0016810">
    <property type="term" value="F:hydrolase activity, acting on carbon-nitrogen (but not peptide) bonds"/>
    <property type="evidence" value="ECO:0007669"/>
    <property type="project" value="InterPro"/>
</dbReference>
<dbReference type="Proteomes" id="UP001139485">
    <property type="component" value="Unassembled WGS sequence"/>
</dbReference>
<name>A0A9X2D470_9ACTN</name>